<dbReference type="Gene3D" id="3.30.300.30">
    <property type="match status" value="1"/>
</dbReference>
<dbReference type="GO" id="GO:0044550">
    <property type="term" value="P:secondary metabolite biosynthetic process"/>
    <property type="evidence" value="ECO:0007669"/>
    <property type="project" value="TreeGrafter"/>
</dbReference>
<dbReference type="Pfam" id="PF00668">
    <property type="entry name" value="Condensation"/>
    <property type="match status" value="2"/>
</dbReference>
<evidence type="ECO:0000256" key="1">
    <source>
        <dbReference type="ARBA" id="ARBA00001957"/>
    </source>
</evidence>
<dbReference type="InterPro" id="IPR045851">
    <property type="entry name" value="AMP-bd_C_sf"/>
</dbReference>
<dbReference type="Proteomes" id="UP000093366">
    <property type="component" value="Unassembled WGS sequence"/>
</dbReference>
<dbReference type="PROSITE" id="PS00455">
    <property type="entry name" value="AMP_BINDING"/>
    <property type="match status" value="1"/>
</dbReference>
<dbReference type="InterPro" id="IPR020806">
    <property type="entry name" value="PKS_PP-bd"/>
</dbReference>
<dbReference type="SMART" id="SM00823">
    <property type="entry name" value="PKS_PP"/>
    <property type="match status" value="1"/>
</dbReference>
<gene>
    <name evidence="5" type="ORF">A7985_23380</name>
</gene>
<dbReference type="InterPro" id="IPR036736">
    <property type="entry name" value="ACP-like_sf"/>
</dbReference>
<comment type="cofactor">
    <cofactor evidence="1">
        <name>pantetheine 4'-phosphate</name>
        <dbReference type="ChEBI" id="CHEBI:47942"/>
    </cofactor>
</comment>
<dbReference type="InterPro" id="IPR000873">
    <property type="entry name" value="AMP-dep_synth/lig_dom"/>
</dbReference>
<dbReference type="GO" id="GO:0031177">
    <property type="term" value="F:phosphopantetheine binding"/>
    <property type="evidence" value="ECO:0007669"/>
    <property type="project" value="InterPro"/>
</dbReference>
<evidence type="ECO:0000256" key="2">
    <source>
        <dbReference type="ARBA" id="ARBA00022450"/>
    </source>
</evidence>
<dbReference type="PROSITE" id="PS00012">
    <property type="entry name" value="PHOSPHOPANTETHEINE"/>
    <property type="match status" value="1"/>
</dbReference>
<dbReference type="Gene3D" id="3.30.559.10">
    <property type="entry name" value="Chloramphenicol acetyltransferase-like domain"/>
    <property type="match status" value="2"/>
</dbReference>
<dbReference type="Pfam" id="PF13193">
    <property type="entry name" value="AMP-binding_C"/>
    <property type="match status" value="1"/>
</dbReference>
<dbReference type="InterPro" id="IPR009081">
    <property type="entry name" value="PP-bd_ACP"/>
</dbReference>
<comment type="caution">
    <text evidence="5">The sequence shown here is derived from an EMBL/GenBank/DDBJ whole genome shotgun (WGS) entry which is preliminary data.</text>
</comment>
<dbReference type="InterPro" id="IPR001242">
    <property type="entry name" value="Condensation_dom"/>
</dbReference>
<feature type="domain" description="Carrier" evidence="4">
    <location>
        <begin position="1099"/>
        <end position="1176"/>
    </location>
</feature>
<evidence type="ECO:0000313" key="5">
    <source>
        <dbReference type="EMBL" id="OCQ18714.1"/>
    </source>
</evidence>
<dbReference type="CDD" id="cd19531">
    <property type="entry name" value="LCL_NRPS-like"/>
    <property type="match status" value="2"/>
</dbReference>
<dbReference type="InterPro" id="IPR025110">
    <property type="entry name" value="AMP-bd_C"/>
</dbReference>
<dbReference type="InterPro" id="IPR023213">
    <property type="entry name" value="CAT-like_dom_sf"/>
</dbReference>
<dbReference type="PROSITE" id="PS50075">
    <property type="entry name" value="CARRIER"/>
    <property type="match status" value="1"/>
</dbReference>
<dbReference type="InterPro" id="IPR044894">
    <property type="entry name" value="TubC_N_sf"/>
</dbReference>
<evidence type="ECO:0000259" key="4">
    <source>
        <dbReference type="PROSITE" id="PS50075"/>
    </source>
</evidence>
<evidence type="ECO:0000256" key="3">
    <source>
        <dbReference type="ARBA" id="ARBA00022553"/>
    </source>
</evidence>
<dbReference type="InterPro" id="IPR006162">
    <property type="entry name" value="Ppantetheine_attach_site"/>
</dbReference>
<dbReference type="Pfam" id="PF18563">
    <property type="entry name" value="TubC_N"/>
    <property type="match status" value="1"/>
</dbReference>
<proteinExistence type="predicted"/>
<keyword evidence="3" id="KW-0597">Phosphoprotein</keyword>
<dbReference type="Gene3D" id="2.30.38.10">
    <property type="entry name" value="Luciferase, Domain 3"/>
    <property type="match status" value="2"/>
</dbReference>
<protein>
    <recommendedName>
        <fullName evidence="4">Carrier domain-containing protein</fullName>
    </recommendedName>
</protein>
<dbReference type="EMBL" id="MAUJ01000014">
    <property type="protein sequence ID" value="OCQ18714.1"/>
    <property type="molecule type" value="Genomic_DNA"/>
</dbReference>
<evidence type="ECO:0000313" key="6">
    <source>
        <dbReference type="Proteomes" id="UP000093366"/>
    </source>
</evidence>
<dbReference type="SUPFAM" id="SSF47336">
    <property type="entry name" value="ACP-like"/>
    <property type="match status" value="1"/>
</dbReference>
<dbReference type="FunFam" id="1.10.1200.10:FF:000005">
    <property type="entry name" value="Nonribosomal peptide synthetase 1"/>
    <property type="match status" value="1"/>
</dbReference>
<dbReference type="GO" id="GO:0005737">
    <property type="term" value="C:cytoplasm"/>
    <property type="evidence" value="ECO:0007669"/>
    <property type="project" value="TreeGrafter"/>
</dbReference>
<dbReference type="NCBIfam" id="TIGR01733">
    <property type="entry name" value="AA-adenyl-dom"/>
    <property type="match status" value="2"/>
</dbReference>
<dbReference type="Gene3D" id="1.10.1200.10">
    <property type="entry name" value="ACP-like"/>
    <property type="match status" value="1"/>
</dbReference>
<dbReference type="Gene3D" id="3.40.50.980">
    <property type="match status" value="4"/>
</dbReference>
<keyword evidence="2" id="KW-0596">Phosphopantetheine</keyword>
<dbReference type="PANTHER" id="PTHR45527">
    <property type="entry name" value="NONRIBOSOMAL PEPTIDE SYNTHETASE"/>
    <property type="match status" value="1"/>
</dbReference>
<name>A0A1C0TK36_9GAMM</name>
<dbReference type="GO" id="GO:0003824">
    <property type="term" value="F:catalytic activity"/>
    <property type="evidence" value="ECO:0007669"/>
    <property type="project" value="InterPro"/>
</dbReference>
<dbReference type="InterPro" id="IPR020845">
    <property type="entry name" value="AMP-binding_CS"/>
</dbReference>
<dbReference type="CDD" id="cd05930">
    <property type="entry name" value="A_NRPS"/>
    <property type="match status" value="2"/>
</dbReference>
<reference evidence="6" key="1">
    <citation type="submission" date="2016-07" db="EMBL/GenBank/DDBJ databases">
        <authorList>
            <person name="Florea S."/>
            <person name="Webb J.S."/>
            <person name="Jaromczyk J."/>
            <person name="Schardl C.L."/>
        </authorList>
    </citation>
    <scope>NUCLEOTIDE SEQUENCE [LARGE SCALE GENOMIC DNA]</scope>
    <source>
        <strain evidence="6">IPB1</strain>
    </source>
</reference>
<dbReference type="Gene3D" id="3.30.559.30">
    <property type="entry name" value="Nonribosomal peptide synthetase, condensation domain"/>
    <property type="match status" value="2"/>
</dbReference>
<dbReference type="InterPro" id="IPR010071">
    <property type="entry name" value="AA_adenyl_dom"/>
</dbReference>
<organism evidence="5 6">
    <name type="scientific">Pseudoalteromonas luteoviolacea</name>
    <dbReference type="NCBI Taxonomy" id="43657"/>
    <lineage>
        <taxon>Bacteria</taxon>
        <taxon>Pseudomonadati</taxon>
        <taxon>Pseudomonadota</taxon>
        <taxon>Gammaproteobacteria</taxon>
        <taxon>Alteromonadales</taxon>
        <taxon>Pseudoalteromonadaceae</taxon>
        <taxon>Pseudoalteromonas</taxon>
    </lineage>
</organism>
<feature type="non-terminal residue" evidence="5">
    <location>
        <position position="2028"/>
    </location>
</feature>
<dbReference type="SUPFAM" id="SSF52777">
    <property type="entry name" value="CoA-dependent acyltransferases"/>
    <property type="match status" value="4"/>
</dbReference>
<dbReference type="FunFam" id="3.40.50.12780:FF:000012">
    <property type="entry name" value="Non-ribosomal peptide synthetase"/>
    <property type="match status" value="1"/>
</dbReference>
<dbReference type="InterPro" id="IPR041464">
    <property type="entry name" value="TubC_N"/>
</dbReference>
<dbReference type="SUPFAM" id="SSF56801">
    <property type="entry name" value="Acetyl-CoA synthetase-like"/>
    <property type="match status" value="2"/>
</dbReference>
<accession>A0A1C0TK36</accession>
<dbReference type="Pfam" id="PF00550">
    <property type="entry name" value="PP-binding"/>
    <property type="match status" value="1"/>
</dbReference>
<dbReference type="Pfam" id="PF00501">
    <property type="entry name" value="AMP-binding"/>
    <property type="match status" value="2"/>
</dbReference>
<sequence>MDNIESQSVKSLVLTLVKKGVSLSVADGKLKLTGPVSTLSSALKAQIKDNKQAIIDYVQTVHLQQTKPKITRIDNTQPAPLSYVQQQLYFIDQYQEQSAQYNMPAAFKLEGPLDIALAEQAIKHILLRHQVLRTVYQKGAPAGQFDVIQQVQAEPEFVLKDINLRHLPESEQQQQLHALLEQDIQTPFCLHTDLLLRASHISIRDHGQPCAVLLFNMHHIAGDGWSMELLLKEFVIHYQSLATQGCISAASLPTLPIQYRDYAHWQRQYLSGEVLQQKLNYWQTQLAGIEPEHSIPLDVERSASQSTQSHAKRITTKLSGDTASRLQALAKSFDLTPFMLLYGAVCAAIARFSNTEDVVIGSPVANRTESELENLIGCFINSIVLRVNTASSSISEYLSQVRTVHLDALKHQDLPFSLLVESLELERNPEIHPVFQIMFSTNTDFGVKNEHVKKDNDELVPGVKLSPIAPPVNIAKFDLDIAASVSGSEITFSWLYNSAIFSPQKIQRIAQHTQLWLTRLADLDEAQCATYSTDALNALSEEEENKLLTTLQPSRDIPVPPSSLLHECVTIQAQKTPDDTALVNINSAGEENSLSYEQLTNYSNSLARYLIAHGVKPDMRVALFSNNSLELIVSILAILKAGGAYLAIDPSTPEDRLEYILADADVSIVLTQTALQHLLPSAVSMTLNVDSTLISKVLETYSTEPVSTAENTLNPHNLAYTIYTSGSTGKPKGVLVEHHAISTHIAQISHAYQIQPRQRILSFPSISFDVSIELMFSSLCSGATLYLKDNAIWTANQFYEYLLSHQIHSVDVAPAYLAELLIESEASLQFWQNTQLRLLLVGGEAFPQNLRDKWFQIADKTGIDGRCRLLNAYGPTECLITSTLHEITRSDGIIPIGQGVGSRRLYVLDEHHRLLPEGAVGELYVSGPLNARGYLNRPDLTEQRFLADPFTQDDQDTMYQTGDLVRWLPQGELEYLGRVDEQVKIRGFRIELGEIANTLMQISQVDSAEVLAIETKSGQKQLVAFVKQSHPGSLSEAQMRDTLQHALSQTLPHYMVPSAYSFIEEWPTTTSGKVDKKQLRHTFKLTATTMFEDEGPYVAPTTPLEQQLVEIWSEVLTQPAEQISIHANFFALGGHSLLTMRLISQIHQACHLELNVKEVFNHPTIAEQAKLLALKTPSDDTKIPALPRNVHGDVLSFSQHRLWFINQLRGQTSEYNMPSAFILKGQIEPALLERALNLVIQRHEVLRTVYRQSEGVAKQHVMTEYGFQLTQIDLSSLDEAHQQQRLLALAQQDANTPFDLSAGPIIRASFVALHKAQHQSITSGALLLNMHHIASDGWSMSILLRELTQYYIALLDNSAQPETVLPPLPIQYADYAIWQRAHFDETVLQEQLSYWQTQLSDLPEMHSLPLKAERPEVKQSQADIVSCDLSQSLCKNLSQLAHHHGMTPFMLLHSALAQVLSMHSGSDDIVIGTVTAGRQPAVEQLIGFFINTLVLRVNTGAHNTGHLRDYLSHVKDVHTQAQANQDVPFEQLVEKLQPQRDAAYTPLFQIVLTTDADFLTTQNASYSSHPSVQIEPMTTNDIRLKFDIELNMSMNTAGGKVTWLYDCHLFDKSYIEKINAHLCHYLSALAELVDGEHVIDKPLNELTMLSQAEQHHALSVLNGPIRDYPLTGIDQLVSQQAQSRPDAIAVRCADETLTYAQLELRATQLATHLVQHHQVLPQTLIGIHLGRSCHMVIAMLGILKAGCAYVPLDPDYPFERLAYMVEDTALSCIVSDAVHQSTAEDLDKPLIRLDALDMTFADIPPLNIGSRPDHLAYVIYTSGSTGRPKGVMIEHRSLVNTIVDNAERFGVTSDSGFYQSTAFGFDAATWVTWLTLSRGATLVLSTTLDYQSELTSKYGRQVTHLMMTPSALQLVSPDAVAHIKHVIVGGEACDTQLVDRWAPTASFYNAYGPTETAICATIRQLSSGEKPVLGRANANTQLLVLNKQGQLLPTGAIGELYIAGDGLARGYLNKPELTAQAFVKHPYR</sequence>
<dbReference type="Gene3D" id="1.10.10.1830">
    <property type="entry name" value="Non-ribosomal peptide synthase, adenylation domain"/>
    <property type="match status" value="1"/>
</dbReference>
<dbReference type="RefSeq" id="WP_065792835.1">
    <property type="nucleotide sequence ID" value="NZ_MAUJ01000014.1"/>
</dbReference>
<dbReference type="GO" id="GO:0043041">
    <property type="term" value="P:amino acid activation for nonribosomal peptide biosynthetic process"/>
    <property type="evidence" value="ECO:0007669"/>
    <property type="project" value="TreeGrafter"/>
</dbReference>
<dbReference type="FunFam" id="3.40.50.980:FF:000001">
    <property type="entry name" value="Non-ribosomal peptide synthetase"/>
    <property type="match status" value="2"/>
</dbReference>
<dbReference type="PANTHER" id="PTHR45527:SF1">
    <property type="entry name" value="FATTY ACID SYNTHASE"/>
    <property type="match status" value="1"/>
</dbReference>